<dbReference type="PROSITE" id="PS00552">
    <property type="entry name" value="HTH_MERR_1"/>
    <property type="match status" value="1"/>
</dbReference>
<dbReference type="Proteomes" id="UP000249495">
    <property type="component" value="Chromosome 1"/>
</dbReference>
<sequence length="123" mass="14440">MAYLIGEFAKRTGLTIHTLRYYEKLGLLHPKRTSGNVRYYDQLDERWLAMILRLKATGMPIKDMQRFAALREQGEATYAQRMNLLQQHLQHLDGEVAQLLANREKLVEKIQFYNDRLQENGSS</sequence>
<reference evidence="4 5" key="1">
    <citation type="submission" date="2018-06" db="EMBL/GenBank/DDBJ databases">
        <authorList>
            <consortium name="Pathogen Informatics"/>
            <person name="Doyle S."/>
        </authorList>
    </citation>
    <scope>NUCLEOTIDE SEQUENCE [LARGE SCALE GENOMIC DNA]</scope>
    <source>
        <strain evidence="4 5">NCTC12278</strain>
    </source>
</reference>
<keyword evidence="1" id="KW-0238">DNA-binding</keyword>
<dbReference type="AlphaFoldDB" id="A0A2X3VC36"/>
<evidence type="ECO:0000256" key="2">
    <source>
        <dbReference type="SAM" id="Coils"/>
    </source>
</evidence>
<dbReference type="Pfam" id="PF13411">
    <property type="entry name" value="MerR_1"/>
    <property type="match status" value="1"/>
</dbReference>
<feature type="coiled-coil region" evidence="2">
    <location>
        <begin position="82"/>
        <end position="116"/>
    </location>
</feature>
<dbReference type="InterPro" id="IPR000551">
    <property type="entry name" value="MerR-type_HTH_dom"/>
</dbReference>
<dbReference type="InterPro" id="IPR009061">
    <property type="entry name" value="DNA-bd_dom_put_sf"/>
</dbReference>
<dbReference type="PRINTS" id="PR00040">
    <property type="entry name" value="HTHMERR"/>
</dbReference>
<dbReference type="RefSeq" id="WP_018031147.1">
    <property type="nucleotide sequence ID" value="NZ_JBCLUB010000006.1"/>
</dbReference>
<keyword evidence="5" id="KW-1185">Reference proteome</keyword>
<dbReference type="PANTHER" id="PTHR30204">
    <property type="entry name" value="REDOX-CYCLING DRUG-SENSING TRANSCRIPTIONAL ACTIVATOR SOXR"/>
    <property type="match status" value="1"/>
</dbReference>
<dbReference type="SMART" id="SM00422">
    <property type="entry name" value="HTH_MERR"/>
    <property type="match status" value="1"/>
</dbReference>
<evidence type="ECO:0000313" key="4">
    <source>
        <dbReference type="EMBL" id="SQF38970.1"/>
    </source>
</evidence>
<dbReference type="InterPro" id="IPR047057">
    <property type="entry name" value="MerR_fam"/>
</dbReference>
<evidence type="ECO:0000259" key="3">
    <source>
        <dbReference type="PROSITE" id="PS50937"/>
    </source>
</evidence>
<dbReference type="Gene3D" id="1.10.1660.10">
    <property type="match status" value="1"/>
</dbReference>
<dbReference type="PANTHER" id="PTHR30204:SF98">
    <property type="entry name" value="HTH-TYPE TRANSCRIPTIONAL REGULATOR ADHR"/>
    <property type="match status" value="1"/>
</dbReference>
<proteinExistence type="predicted"/>
<evidence type="ECO:0000313" key="5">
    <source>
        <dbReference type="Proteomes" id="UP000249495"/>
    </source>
</evidence>
<dbReference type="CDD" id="cd01109">
    <property type="entry name" value="HTH_YyaN"/>
    <property type="match status" value="1"/>
</dbReference>
<dbReference type="SUPFAM" id="SSF46955">
    <property type="entry name" value="Putative DNA-binding domain"/>
    <property type="match status" value="1"/>
</dbReference>
<dbReference type="OrthoDB" id="9811174at2"/>
<feature type="domain" description="HTH merR-type" evidence="3">
    <location>
        <begin position="2"/>
        <end position="70"/>
    </location>
</feature>
<dbReference type="PROSITE" id="PS50937">
    <property type="entry name" value="HTH_MERR_2"/>
    <property type="match status" value="1"/>
</dbReference>
<name>A0A2X3VC36_9STRE</name>
<dbReference type="EMBL" id="LS483343">
    <property type="protein sequence ID" value="SQF38970.1"/>
    <property type="molecule type" value="Genomic_DNA"/>
</dbReference>
<organism evidence="4 5">
    <name type="scientific">Streptococcus ferus</name>
    <dbReference type="NCBI Taxonomy" id="1345"/>
    <lineage>
        <taxon>Bacteria</taxon>
        <taxon>Bacillati</taxon>
        <taxon>Bacillota</taxon>
        <taxon>Bacilli</taxon>
        <taxon>Lactobacillales</taxon>
        <taxon>Streptococcaceae</taxon>
        <taxon>Streptococcus</taxon>
    </lineage>
</organism>
<dbReference type="GO" id="GO:0003700">
    <property type="term" value="F:DNA-binding transcription factor activity"/>
    <property type="evidence" value="ECO:0007669"/>
    <property type="project" value="InterPro"/>
</dbReference>
<accession>A0A2X3VC36</accession>
<protein>
    <submittedName>
        <fullName evidence="4">Transcriptional regulator</fullName>
    </submittedName>
</protein>
<gene>
    <name evidence="4" type="primary">adhR_1</name>
    <name evidence="4" type="ORF">NCTC12278_00061</name>
</gene>
<dbReference type="STRING" id="1123303.GCA_000372425_01851"/>
<keyword evidence="2" id="KW-0175">Coiled coil</keyword>
<dbReference type="KEGG" id="sfer:NCTC12278_00061"/>
<evidence type="ECO:0000256" key="1">
    <source>
        <dbReference type="ARBA" id="ARBA00023125"/>
    </source>
</evidence>
<dbReference type="GO" id="GO:0003677">
    <property type="term" value="F:DNA binding"/>
    <property type="evidence" value="ECO:0007669"/>
    <property type="project" value="UniProtKB-KW"/>
</dbReference>